<accession>A0A0D0A3W0</accession>
<evidence type="ECO:0000313" key="1">
    <source>
        <dbReference type="EMBL" id="KIK29047.1"/>
    </source>
</evidence>
<evidence type="ECO:0000313" key="2">
    <source>
        <dbReference type="Proteomes" id="UP000054018"/>
    </source>
</evidence>
<reference evidence="1 2" key="1">
    <citation type="submission" date="2014-04" db="EMBL/GenBank/DDBJ databases">
        <authorList>
            <consortium name="DOE Joint Genome Institute"/>
            <person name="Kuo A."/>
            <person name="Kohler A."/>
            <person name="Costa M.D."/>
            <person name="Nagy L.G."/>
            <person name="Floudas D."/>
            <person name="Copeland A."/>
            <person name="Barry K.W."/>
            <person name="Cichocki N."/>
            <person name="Veneault-Fourrey C."/>
            <person name="LaButti K."/>
            <person name="Lindquist E.A."/>
            <person name="Lipzen A."/>
            <person name="Lundell T."/>
            <person name="Morin E."/>
            <person name="Murat C."/>
            <person name="Sun H."/>
            <person name="Tunlid A."/>
            <person name="Henrissat B."/>
            <person name="Grigoriev I.V."/>
            <person name="Hibbett D.S."/>
            <person name="Martin F."/>
            <person name="Nordberg H.P."/>
            <person name="Cantor M.N."/>
            <person name="Hua S.X."/>
        </authorList>
    </citation>
    <scope>NUCLEOTIDE SEQUENCE [LARGE SCALE GENOMIC DNA]</scope>
    <source>
        <strain evidence="1 2">441</strain>
    </source>
</reference>
<reference evidence="2" key="2">
    <citation type="submission" date="2015-01" db="EMBL/GenBank/DDBJ databases">
        <title>Evolutionary Origins and Diversification of the Mycorrhizal Mutualists.</title>
        <authorList>
            <consortium name="DOE Joint Genome Institute"/>
            <consortium name="Mycorrhizal Genomics Consortium"/>
            <person name="Kohler A."/>
            <person name="Kuo A."/>
            <person name="Nagy L.G."/>
            <person name="Floudas D."/>
            <person name="Copeland A."/>
            <person name="Barry K.W."/>
            <person name="Cichocki N."/>
            <person name="Veneault-Fourrey C."/>
            <person name="LaButti K."/>
            <person name="Lindquist E.A."/>
            <person name="Lipzen A."/>
            <person name="Lundell T."/>
            <person name="Morin E."/>
            <person name="Murat C."/>
            <person name="Riley R."/>
            <person name="Ohm R."/>
            <person name="Sun H."/>
            <person name="Tunlid A."/>
            <person name="Henrissat B."/>
            <person name="Grigoriev I.V."/>
            <person name="Hibbett D.S."/>
            <person name="Martin F."/>
        </authorList>
    </citation>
    <scope>NUCLEOTIDE SEQUENCE [LARGE SCALE GENOMIC DNA]</scope>
    <source>
        <strain evidence="2">441</strain>
    </source>
</reference>
<protein>
    <submittedName>
        <fullName evidence="1">Uncharacterized protein</fullName>
    </submittedName>
</protein>
<dbReference type="AlphaFoldDB" id="A0A0D0A3W0"/>
<dbReference type="Proteomes" id="UP000054018">
    <property type="component" value="Unassembled WGS sequence"/>
</dbReference>
<proteinExistence type="predicted"/>
<gene>
    <name evidence="1" type="ORF">PISMIDRAFT_672438</name>
</gene>
<name>A0A0D0A3W0_9AGAM</name>
<dbReference type="EMBL" id="KN833690">
    <property type="protein sequence ID" value="KIK29047.1"/>
    <property type="molecule type" value="Genomic_DNA"/>
</dbReference>
<sequence length="65" mass="7132">MYIKDISHAHIDKRTQMGPLGALFIDSCTPYPTSGSPTWRNFLCERVVGVHSPSLMATACRGPVL</sequence>
<dbReference type="HOGENOM" id="CLU_2850599_0_0_1"/>
<organism evidence="1 2">
    <name type="scientific">Pisolithus microcarpus 441</name>
    <dbReference type="NCBI Taxonomy" id="765257"/>
    <lineage>
        <taxon>Eukaryota</taxon>
        <taxon>Fungi</taxon>
        <taxon>Dikarya</taxon>
        <taxon>Basidiomycota</taxon>
        <taxon>Agaricomycotina</taxon>
        <taxon>Agaricomycetes</taxon>
        <taxon>Agaricomycetidae</taxon>
        <taxon>Boletales</taxon>
        <taxon>Sclerodermatineae</taxon>
        <taxon>Pisolithaceae</taxon>
        <taxon>Pisolithus</taxon>
    </lineage>
</organism>
<keyword evidence="2" id="KW-1185">Reference proteome</keyword>